<reference evidence="3 4" key="1">
    <citation type="submission" date="2019-09" db="EMBL/GenBank/DDBJ databases">
        <title>Parvibaculum sedimenti sp. nov., isolated from sediment.</title>
        <authorList>
            <person name="Wang Y."/>
        </authorList>
    </citation>
    <scope>NUCLEOTIDE SEQUENCE [LARGE SCALE GENOMIC DNA]</scope>
    <source>
        <strain evidence="3 4">HXT-9</strain>
    </source>
</reference>
<dbReference type="PROSITE" id="PS50042">
    <property type="entry name" value="CNMP_BINDING_3"/>
    <property type="match status" value="1"/>
</dbReference>
<feature type="coiled-coil region" evidence="1">
    <location>
        <begin position="132"/>
        <end position="159"/>
    </location>
</feature>
<dbReference type="RefSeq" id="WP_152214763.1">
    <property type="nucleotide sequence ID" value="NZ_WESC01000002.1"/>
</dbReference>
<keyword evidence="4" id="KW-1185">Reference proteome</keyword>
<dbReference type="InterPro" id="IPR050503">
    <property type="entry name" value="cAMP-dep_PK_reg_su-like"/>
</dbReference>
<dbReference type="AlphaFoldDB" id="A0A6N6VRA0"/>
<keyword evidence="1" id="KW-0175">Coiled coil</keyword>
<dbReference type="GO" id="GO:0030552">
    <property type="term" value="F:cAMP binding"/>
    <property type="evidence" value="ECO:0007669"/>
    <property type="project" value="TreeGrafter"/>
</dbReference>
<dbReference type="SMART" id="SM00100">
    <property type="entry name" value="cNMP"/>
    <property type="match status" value="1"/>
</dbReference>
<evidence type="ECO:0000313" key="3">
    <source>
        <dbReference type="EMBL" id="KAB7742341.1"/>
    </source>
</evidence>
<sequence length="164" mass="18002">MSLKIIIALLQRHDLFADLDPVRLEVLAFTAEQPEFEPGQTLFEAGEPAEDAYLIVEGEAVMLAHVGAEARSGEKRALRLDRGDLIGETALFQGGVRRSTVKAATHLQTLRISRSVFERLMEEFPEMAGAVARALSRRLEAAGREIAGLSRDMDQKNKTDGRAG</sequence>
<dbReference type="EMBL" id="WESC01000002">
    <property type="protein sequence ID" value="KAB7742341.1"/>
    <property type="molecule type" value="Genomic_DNA"/>
</dbReference>
<name>A0A6N6VRA0_9HYPH</name>
<dbReference type="InterPro" id="IPR000595">
    <property type="entry name" value="cNMP-bd_dom"/>
</dbReference>
<dbReference type="CDD" id="cd00038">
    <property type="entry name" value="CAP_ED"/>
    <property type="match status" value="1"/>
</dbReference>
<accession>A0A6N6VRA0</accession>
<evidence type="ECO:0000313" key="4">
    <source>
        <dbReference type="Proteomes" id="UP000468901"/>
    </source>
</evidence>
<proteinExistence type="predicted"/>
<dbReference type="Pfam" id="PF00027">
    <property type="entry name" value="cNMP_binding"/>
    <property type="match status" value="1"/>
</dbReference>
<dbReference type="GO" id="GO:0005952">
    <property type="term" value="C:cAMP-dependent protein kinase complex"/>
    <property type="evidence" value="ECO:0007669"/>
    <property type="project" value="InterPro"/>
</dbReference>
<organism evidence="3 4">
    <name type="scientific">Parvibaculum sedimenti</name>
    <dbReference type="NCBI Taxonomy" id="2608632"/>
    <lineage>
        <taxon>Bacteria</taxon>
        <taxon>Pseudomonadati</taxon>
        <taxon>Pseudomonadota</taxon>
        <taxon>Alphaproteobacteria</taxon>
        <taxon>Hyphomicrobiales</taxon>
        <taxon>Parvibaculaceae</taxon>
        <taxon>Parvibaculum</taxon>
    </lineage>
</organism>
<evidence type="ECO:0000256" key="1">
    <source>
        <dbReference type="SAM" id="Coils"/>
    </source>
</evidence>
<dbReference type="PANTHER" id="PTHR11635:SF152">
    <property type="entry name" value="CAMP-DEPENDENT PROTEIN KINASE TYPE I REGULATORY SUBUNIT-RELATED"/>
    <property type="match status" value="1"/>
</dbReference>
<protein>
    <submittedName>
        <fullName evidence="3">Cyclic nucleotide-binding domain-containing protein</fullName>
    </submittedName>
</protein>
<gene>
    <name evidence="3" type="ORF">F2P47_03505</name>
</gene>
<dbReference type="SUPFAM" id="SSF51206">
    <property type="entry name" value="cAMP-binding domain-like"/>
    <property type="match status" value="1"/>
</dbReference>
<dbReference type="Gene3D" id="2.60.120.10">
    <property type="entry name" value="Jelly Rolls"/>
    <property type="match status" value="1"/>
</dbReference>
<dbReference type="GO" id="GO:0005829">
    <property type="term" value="C:cytosol"/>
    <property type="evidence" value="ECO:0007669"/>
    <property type="project" value="TreeGrafter"/>
</dbReference>
<feature type="domain" description="Cyclic nucleotide-binding" evidence="2">
    <location>
        <begin position="15"/>
        <end position="121"/>
    </location>
</feature>
<dbReference type="GO" id="GO:0004862">
    <property type="term" value="F:cAMP-dependent protein kinase inhibitor activity"/>
    <property type="evidence" value="ECO:0007669"/>
    <property type="project" value="TreeGrafter"/>
</dbReference>
<evidence type="ECO:0000259" key="2">
    <source>
        <dbReference type="PROSITE" id="PS50042"/>
    </source>
</evidence>
<dbReference type="PANTHER" id="PTHR11635">
    <property type="entry name" value="CAMP-DEPENDENT PROTEIN KINASE REGULATORY CHAIN"/>
    <property type="match status" value="1"/>
</dbReference>
<dbReference type="InterPro" id="IPR018490">
    <property type="entry name" value="cNMP-bd_dom_sf"/>
</dbReference>
<dbReference type="InterPro" id="IPR014710">
    <property type="entry name" value="RmlC-like_jellyroll"/>
</dbReference>
<dbReference type="Proteomes" id="UP000468901">
    <property type="component" value="Unassembled WGS sequence"/>
</dbReference>
<comment type="caution">
    <text evidence="3">The sequence shown here is derived from an EMBL/GenBank/DDBJ whole genome shotgun (WGS) entry which is preliminary data.</text>
</comment>
<dbReference type="GO" id="GO:0034236">
    <property type="term" value="F:protein kinase A catalytic subunit binding"/>
    <property type="evidence" value="ECO:0007669"/>
    <property type="project" value="TreeGrafter"/>
</dbReference>